<reference evidence="1" key="1">
    <citation type="journal article" date="2022" name="bioRxiv">
        <title>Sequencing and chromosome-scale assembly of the giantPleurodeles waltlgenome.</title>
        <authorList>
            <person name="Brown T."/>
            <person name="Elewa A."/>
            <person name="Iarovenko S."/>
            <person name="Subramanian E."/>
            <person name="Araus A.J."/>
            <person name="Petzold A."/>
            <person name="Susuki M."/>
            <person name="Suzuki K.-i.T."/>
            <person name="Hayashi T."/>
            <person name="Toyoda A."/>
            <person name="Oliveira C."/>
            <person name="Osipova E."/>
            <person name="Leigh N.D."/>
            <person name="Simon A."/>
            <person name="Yun M.H."/>
        </authorList>
    </citation>
    <scope>NUCLEOTIDE SEQUENCE</scope>
    <source>
        <strain evidence="1">20211129_DDA</strain>
        <tissue evidence="1">Liver</tissue>
    </source>
</reference>
<sequence length="164" mass="19119">MRLSAPPLVRRSYLIIKYKQLWALDMDRAMYALIRTKQKFCVGSNKAGCLLAHPLRAQTTQRRVKALMGQRGQRIDHNDQIVQAFERFYDQLYTAVPLVEENYTSNLEHIPLEKLPTIDGWQLDQDVKLDEAMYPRAMDRKHWGALLCTGVLDLDFKKQRGVSR</sequence>
<evidence type="ECO:0000313" key="1">
    <source>
        <dbReference type="EMBL" id="KAJ1096698.1"/>
    </source>
</evidence>
<evidence type="ECO:0000313" key="2">
    <source>
        <dbReference type="Proteomes" id="UP001066276"/>
    </source>
</evidence>
<keyword evidence="2" id="KW-1185">Reference proteome</keyword>
<accession>A0AAV7M0F2</accession>
<organism evidence="1 2">
    <name type="scientific">Pleurodeles waltl</name>
    <name type="common">Iberian ribbed newt</name>
    <dbReference type="NCBI Taxonomy" id="8319"/>
    <lineage>
        <taxon>Eukaryota</taxon>
        <taxon>Metazoa</taxon>
        <taxon>Chordata</taxon>
        <taxon>Craniata</taxon>
        <taxon>Vertebrata</taxon>
        <taxon>Euteleostomi</taxon>
        <taxon>Amphibia</taxon>
        <taxon>Batrachia</taxon>
        <taxon>Caudata</taxon>
        <taxon>Salamandroidea</taxon>
        <taxon>Salamandridae</taxon>
        <taxon>Pleurodelinae</taxon>
        <taxon>Pleurodeles</taxon>
    </lineage>
</organism>
<name>A0AAV7M0F2_PLEWA</name>
<gene>
    <name evidence="1" type="ORF">NDU88_001831</name>
</gene>
<dbReference type="AlphaFoldDB" id="A0AAV7M0F2"/>
<protein>
    <submittedName>
        <fullName evidence="1">Uncharacterized protein</fullName>
    </submittedName>
</protein>
<proteinExistence type="predicted"/>
<comment type="caution">
    <text evidence="1">The sequence shown here is derived from an EMBL/GenBank/DDBJ whole genome shotgun (WGS) entry which is preliminary data.</text>
</comment>
<dbReference type="Proteomes" id="UP001066276">
    <property type="component" value="Chromosome 10"/>
</dbReference>
<dbReference type="EMBL" id="JANPWB010000014">
    <property type="protein sequence ID" value="KAJ1096698.1"/>
    <property type="molecule type" value="Genomic_DNA"/>
</dbReference>